<proteinExistence type="predicted"/>
<dbReference type="PROSITE" id="PS50949">
    <property type="entry name" value="HTH_GNTR"/>
    <property type="match status" value="1"/>
</dbReference>
<dbReference type="SUPFAM" id="SSF48008">
    <property type="entry name" value="GntR ligand-binding domain-like"/>
    <property type="match status" value="1"/>
</dbReference>
<dbReference type="InterPro" id="IPR036388">
    <property type="entry name" value="WH-like_DNA-bd_sf"/>
</dbReference>
<accession>A0A4R6PY50</accession>
<dbReference type="InterPro" id="IPR036390">
    <property type="entry name" value="WH_DNA-bd_sf"/>
</dbReference>
<dbReference type="InterPro" id="IPR011711">
    <property type="entry name" value="GntR_C"/>
</dbReference>
<evidence type="ECO:0000313" key="5">
    <source>
        <dbReference type="EMBL" id="TDP51830.1"/>
    </source>
</evidence>
<dbReference type="SMART" id="SM00345">
    <property type="entry name" value="HTH_GNTR"/>
    <property type="match status" value="1"/>
</dbReference>
<evidence type="ECO:0000256" key="3">
    <source>
        <dbReference type="ARBA" id="ARBA00023163"/>
    </source>
</evidence>
<dbReference type="Gene3D" id="1.10.10.10">
    <property type="entry name" value="Winged helix-like DNA-binding domain superfamily/Winged helix DNA-binding domain"/>
    <property type="match status" value="1"/>
</dbReference>
<evidence type="ECO:0000313" key="6">
    <source>
        <dbReference type="Proteomes" id="UP000295500"/>
    </source>
</evidence>
<dbReference type="Pfam" id="PF07729">
    <property type="entry name" value="FCD"/>
    <property type="match status" value="1"/>
</dbReference>
<keyword evidence="2 5" id="KW-0238">DNA-binding</keyword>
<dbReference type="GO" id="GO:0003677">
    <property type="term" value="F:DNA binding"/>
    <property type="evidence" value="ECO:0007669"/>
    <property type="project" value="UniProtKB-KW"/>
</dbReference>
<dbReference type="SUPFAM" id="SSF46785">
    <property type="entry name" value="Winged helix' DNA-binding domain"/>
    <property type="match status" value="1"/>
</dbReference>
<dbReference type="Proteomes" id="UP000295500">
    <property type="component" value="Unassembled WGS sequence"/>
</dbReference>
<keyword evidence="3" id="KW-0804">Transcription</keyword>
<name>A0A4R6PY50_9FIRM</name>
<gene>
    <name evidence="5" type="ORF">EV211_1297</name>
</gene>
<keyword evidence="6" id="KW-1185">Reference proteome</keyword>
<dbReference type="SMART" id="SM00895">
    <property type="entry name" value="FCD"/>
    <property type="match status" value="1"/>
</dbReference>
<dbReference type="OrthoDB" id="9781630at2"/>
<dbReference type="RefSeq" id="WP_133528888.1">
    <property type="nucleotide sequence ID" value="NZ_CALCQM010000045.1"/>
</dbReference>
<evidence type="ECO:0000259" key="4">
    <source>
        <dbReference type="PROSITE" id="PS50949"/>
    </source>
</evidence>
<dbReference type="CDD" id="cd07377">
    <property type="entry name" value="WHTH_GntR"/>
    <property type="match status" value="1"/>
</dbReference>
<dbReference type="AlphaFoldDB" id="A0A4R6PY50"/>
<dbReference type="PANTHER" id="PTHR43537">
    <property type="entry name" value="TRANSCRIPTIONAL REGULATOR, GNTR FAMILY"/>
    <property type="match status" value="1"/>
</dbReference>
<dbReference type="InterPro" id="IPR000524">
    <property type="entry name" value="Tscrpt_reg_HTH_GntR"/>
</dbReference>
<evidence type="ECO:0000256" key="1">
    <source>
        <dbReference type="ARBA" id="ARBA00023015"/>
    </source>
</evidence>
<reference evidence="5 6" key="1">
    <citation type="submission" date="2019-03" db="EMBL/GenBank/DDBJ databases">
        <title>Genomic Encyclopedia of Type Strains, Phase IV (KMG-IV): sequencing the most valuable type-strain genomes for metagenomic binning, comparative biology and taxonomic classification.</title>
        <authorList>
            <person name="Goeker M."/>
        </authorList>
    </citation>
    <scope>NUCLEOTIDE SEQUENCE [LARGE SCALE GENOMIC DNA]</scope>
    <source>
        <strain evidence="5 6">DSM 28287</strain>
    </source>
</reference>
<dbReference type="PRINTS" id="PR00035">
    <property type="entry name" value="HTHGNTR"/>
</dbReference>
<dbReference type="EMBL" id="SNXO01000029">
    <property type="protein sequence ID" value="TDP51830.1"/>
    <property type="molecule type" value="Genomic_DNA"/>
</dbReference>
<keyword evidence="1" id="KW-0805">Transcription regulation</keyword>
<dbReference type="Gene3D" id="1.20.120.530">
    <property type="entry name" value="GntR ligand-binding domain-like"/>
    <property type="match status" value="1"/>
</dbReference>
<protein>
    <submittedName>
        <fullName evidence="5">DNA-binding GntR family transcriptional regulator</fullName>
    </submittedName>
</protein>
<organism evidence="5 6">
    <name type="scientific">Aminicella lysinilytica</name>
    <dbReference type="NCBI Taxonomy" id="433323"/>
    <lineage>
        <taxon>Bacteria</taxon>
        <taxon>Bacillati</taxon>
        <taxon>Bacillota</taxon>
        <taxon>Clostridia</taxon>
        <taxon>Peptostreptococcales</taxon>
        <taxon>Anaerovoracaceae</taxon>
        <taxon>Aminicella</taxon>
    </lineage>
</organism>
<dbReference type="Pfam" id="PF00392">
    <property type="entry name" value="GntR"/>
    <property type="match status" value="1"/>
</dbReference>
<dbReference type="PANTHER" id="PTHR43537:SF5">
    <property type="entry name" value="UXU OPERON TRANSCRIPTIONAL REGULATOR"/>
    <property type="match status" value="1"/>
</dbReference>
<evidence type="ECO:0000256" key="2">
    <source>
        <dbReference type="ARBA" id="ARBA00023125"/>
    </source>
</evidence>
<feature type="domain" description="HTH gntR-type" evidence="4">
    <location>
        <begin position="11"/>
        <end position="78"/>
    </location>
</feature>
<dbReference type="InterPro" id="IPR008920">
    <property type="entry name" value="TF_FadR/GntR_C"/>
</dbReference>
<comment type="caution">
    <text evidence="5">The sequence shown here is derived from an EMBL/GenBank/DDBJ whole genome shotgun (WGS) entry which is preliminary data.</text>
</comment>
<dbReference type="GO" id="GO:0003700">
    <property type="term" value="F:DNA-binding transcription factor activity"/>
    <property type="evidence" value="ECO:0007669"/>
    <property type="project" value="InterPro"/>
</dbReference>
<sequence length="222" mass="25851">MTEGNKYSGSFSLTDEIADIIRDRVLKGEYKIGEKIKENQIATELRVSRTPIREAFKILENEGLIEYKPNRGCFAKGFTRRDIEDIYAVRKALEILSVEWAVDRITPEEIGQLEDQCDLMEFYTRRGEAKKVLAINKDFHDIIYNATGSRFMAQVLRSYKEYIEQTRKSVFYEKDYMRQILTEHKAILEAIKSGDVELAKQAMGDHLDCSKKRAEVIYKIQD</sequence>